<evidence type="ECO:0000259" key="1">
    <source>
        <dbReference type="PROSITE" id="PS51724"/>
    </source>
</evidence>
<dbReference type="InterPro" id="IPR007730">
    <property type="entry name" value="SPOR-like_dom"/>
</dbReference>
<gene>
    <name evidence="2" type="ORF">METZ01_LOCUS246565</name>
</gene>
<name>A0A382I4S5_9ZZZZ</name>
<dbReference type="SUPFAM" id="SSF110997">
    <property type="entry name" value="Sporulation related repeat"/>
    <property type="match status" value="1"/>
</dbReference>
<dbReference type="GO" id="GO:0042834">
    <property type="term" value="F:peptidoglycan binding"/>
    <property type="evidence" value="ECO:0007669"/>
    <property type="project" value="InterPro"/>
</dbReference>
<protein>
    <recommendedName>
        <fullName evidence="1">SPOR domain-containing protein</fullName>
    </recommendedName>
</protein>
<organism evidence="2">
    <name type="scientific">marine metagenome</name>
    <dbReference type="NCBI Taxonomy" id="408172"/>
    <lineage>
        <taxon>unclassified sequences</taxon>
        <taxon>metagenomes</taxon>
        <taxon>ecological metagenomes</taxon>
    </lineage>
</organism>
<feature type="domain" description="SPOR" evidence="1">
    <location>
        <begin position="59"/>
        <end position="138"/>
    </location>
</feature>
<dbReference type="PROSITE" id="PS51724">
    <property type="entry name" value="SPOR"/>
    <property type="match status" value="1"/>
</dbReference>
<sequence>MRNIVLALLLANLLMLAWQAWVVPQESPPKTFGLPQDHLDLVYIPRPESTRTEDDSILSSTSRGRCVRIGPFGQESDVLQVRNGLESQGVAVRQLSERGDIWIGHWVLVKDLVTRENARKALVDLIANGMQGAYIVAEGAPNISLGVFRKQASVDIVAGKAQALGFVVDTADRFLPGTNHYLEMQLTGTQSVPILEGLGQILHSEPVACPDSA</sequence>
<proteinExistence type="predicted"/>
<dbReference type="AlphaFoldDB" id="A0A382I4S5"/>
<accession>A0A382I4S5</accession>
<reference evidence="2" key="1">
    <citation type="submission" date="2018-05" db="EMBL/GenBank/DDBJ databases">
        <authorList>
            <person name="Lanie J.A."/>
            <person name="Ng W.-L."/>
            <person name="Kazmierczak K.M."/>
            <person name="Andrzejewski T.M."/>
            <person name="Davidsen T.M."/>
            <person name="Wayne K.J."/>
            <person name="Tettelin H."/>
            <person name="Glass J.I."/>
            <person name="Rusch D."/>
            <person name="Podicherti R."/>
            <person name="Tsui H.-C.T."/>
            <person name="Winkler M.E."/>
        </authorList>
    </citation>
    <scope>NUCLEOTIDE SEQUENCE</scope>
</reference>
<dbReference type="InterPro" id="IPR036680">
    <property type="entry name" value="SPOR-like_sf"/>
</dbReference>
<dbReference type="EMBL" id="UINC01064750">
    <property type="protein sequence ID" value="SVB93711.1"/>
    <property type="molecule type" value="Genomic_DNA"/>
</dbReference>
<evidence type="ECO:0000313" key="2">
    <source>
        <dbReference type="EMBL" id="SVB93711.1"/>
    </source>
</evidence>